<reference evidence="4" key="1">
    <citation type="submission" date="2021-01" db="EMBL/GenBank/DDBJ databases">
        <title>Whole genome shotgun sequence of Virgisporangium ochraceum NBRC 16418.</title>
        <authorList>
            <person name="Komaki H."/>
            <person name="Tamura T."/>
        </authorList>
    </citation>
    <scope>NUCLEOTIDE SEQUENCE</scope>
    <source>
        <strain evidence="4">NBRC 16418</strain>
    </source>
</reference>
<dbReference type="Gene3D" id="3.20.20.450">
    <property type="entry name" value="EAL domain"/>
    <property type="match status" value="1"/>
</dbReference>
<protein>
    <recommendedName>
        <fullName evidence="6">Diguanylate cyclase/phosphodiesterase</fullName>
    </recommendedName>
</protein>
<dbReference type="InterPro" id="IPR001633">
    <property type="entry name" value="EAL_dom"/>
</dbReference>
<dbReference type="Pfam" id="PF00990">
    <property type="entry name" value="GGDEF"/>
    <property type="match status" value="1"/>
</dbReference>
<name>A0A8J4EC42_9ACTN</name>
<evidence type="ECO:0000259" key="3">
    <source>
        <dbReference type="PROSITE" id="PS50887"/>
    </source>
</evidence>
<organism evidence="4 5">
    <name type="scientific">Virgisporangium ochraceum</name>
    <dbReference type="NCBI Taxonomy" id="65505"/>
    <lineage>
        <taxon>Bacteria</taxon>
        <taxon>Bacillati</taxon>
        <taxon>Actinomycetota</taxon>
        <taxon>Actinomycetes</taxon>
        <taxon>Micromonosporales</taxon>
        <taxon>Micromonosporaceae</taxon>
        <taxon>Virgisporangium</taxon>
    </lineage>
</organism>
<dbReference type="SUPFAM" id="SSF55073">
    <property type="entry name" value="Nucleotide cyclase"/>
    <property type="match status" value="1"/>
</dbReference>
<dbReference type="InterPro" id="IPR043128">
    <property type="entry name" value="Rev_trsase/Diguanyl_cyclase"/>
</dbReference>
<dbReference type="InterPro" id="IPR029787">
    <property type="entry name" value="Nucleotide_cyclase"/>
</dbReference>
<dbReference type="Gene3D" id="3.30.70.270">
    <property type="match status" value="1"/>
</dbReference>
<dbReference type="PROSITE" id="PS50887">
    <property type="entry name" value="GGDEF"/>
    <property type="match status" value="1"/>
</dbReference>
<dbReference type="PROSITE" id="PS50883">
    <property type="entry name" value="EAL"/>
    <property type="match status" value="1"/>
</dbReference>
<dbReference type="SMART" id="SM00052">
    <property type="entry name" value="EAL"/>
    <property type="match status" value="1"/>
</dbReference>
<evidence type="ECO:0000259" key="2">
    <source>
        <dbReference type="PROSITE" id="PS50883"/>
    </source>
</evidence>
<keyword evidence="1" id="KW-0472">Membrane</keyword>
<dbReference type="PANTHER" id="PTHR44757">
    <property type="entry name" value="DIGUANYLATE CYCLASE DGCP"/>
    <property type="match status" value="1"/>
</dbReference>
<dbReference type="InterPro" id="IPR052155">
    <property type="entry name" value="Biofilm_reg_signaling"/>
</dbReference>
<dbReference type="Proteomes" id="UP000635606">
    <property type="component" value="Unassembled WGS sequence"/>
</dbReference>
<feature type="domain" description="GGDEF" evidence="3">
    <location>
        <begin position="244"/>
        <end position="375"/>
    </location>
</feature>
<dbReference type="PANTHER" id="PTHR44757:SF2">
    <property type="entry name" value="BIOFILM ARCHITECTURE MAINTENANCE PROTEIN MBAA"/>
    <property type="match status" value="1"/>
</dbReference>
<keyword evidence="1" id="KW-1133">Transmembrane helix</keyword>
<sequence>MAPSLWVGRLAWVGLVVTVVVIGVGTLVAGVSVRKQTNIAATQSALDSAYDDAADAVAAQIAIERKYQLRPDPALRNELGDQQAKLNRALIEVVQYGTGADRRTVTDLRNAHILLNRGIQRMLEAVDVGDLGLALHIETTELAPAFDTIHSLLVKAGESSEETADRAVGDLQRLESIMFVTIGVLFALGLAFIAGCMVLISRFQRRLVEQADASHHQATHDSLTGLPNRALFADRLGRVLATGAPLAVMLLDLDRFKEVNDTLGHRYGDDLLRHVARRLGAMLRGSDTVARLSGDEFAVLLPGVGAADGRELADRVLQELHRSYLLGDVTVDIEISIGIAVAPDHADAVEDIMRCADLAMYSAKDAKTGVVMYDPQTLVHQPNRLLLLGDLRRALERQDELALYYQPKVGLNVDRLCGVEALVRWNHPVRGMVSPAEFVPIAESTGLINRLTVHVLALALRQARSWLDAGHEIPVAVNLSPRCLLEPTLLDTVRDLLTRHGVPARLLRLEVTETAVMGNPTLALETLTGLHRQGVRLAIDDYGTGYSSMAYLKKLPVDELKVDRSFILNMTASDNDAILVRSAIDLGHNLGLTVVAEGVETAEHVDALRLLGCDIAQGYHFARPMPAAEVVAWLRASGRETRVAV</sequence>
<proteinExistence type="predicted"/>
<dbReference type="CDD" id="cd01949">
    <property type="entry name" value="GGDEF"/>
    <property type="match status" value="1"/>
</dbReference>
<evidence type="ECO:0000313" key="5">
    <source>
        <dbReference type="Proteomes" id="UP000635606"/>
    </source>
</evidence>
<dbReference type="CDD" id="cd01948">
    <property type="entry name" value="EAL"/>
    <property type="match status" value="1"/>
</dbReference>
<evidence type="ECO:0000256" key="1">
    <source>
        <dbReference type="SAM" id="Phobius"/>
    </source>
</evidence>
<gene>
    <name evidence="4" type="ORF">Voc01_040350</name>
</gene>
<evidence type="ECO:0000313" key="4">
    <source>
        <dbReference type="EMBL" id="GIJ69118.1"/>
    </source>
</evidence>
<dbReference type="InterPro" id="IPR035919">
    <property type="entry name" value="EAL_sf"/>
</dbReference>
<dbReference type="InterPro" id="IPR000160">
    <property type="entry name" value="GGDEF_dom"/>
</dbReference>
<evidence type="ECO:0008006" key="6">
    <source>
        <dbReference type="Google" id="ProtNLM"/>
    </source>
</evidence>
<accession>A0A8J4EC42</accession>
<dbReference type="RefSeq" id="WP_203929050.1">
    <property type="nucleotide sequence ID" value="NZ_BOPH01000054.1"/>
</dbReference>
<dbReference type="SMART" id="SM00267">
    <property type="entry name" value="GGDEF"/>
    <property type="match status" value="1"/>
</dbReference>
<dbReference type="AlphaFoldDB" id="A0A8J4EC42"/>
<dbReference type="EMBL" id="BOPH01000054">
    <property type="protein sequence ID" value="GIJ69118.1"/>
    <property type="molecule type" value="Genomic_DNA"/>
</dbReference>
<dbReference type="Pfam" id="PF00563">
    <property type="entry name" value="EAL"/>
    <property type="match status" value="1"/>
</dbReference>
<comment type="caution">
    <text evidence="4">The sequence shown here is derived from an EMBL/GenBank/DDBJ whole genome shotgun (WGS) entry which is preliminary data.</text>
</comment>
<feature type="domain" description="EAL" evidence="2">
    <location>
        <begin position="384"/>
        <end position="638"/>
    </location>
</feature>
<feature type="transmembrane region" description="Helical" evidence="1">
    <location>
        <begin position="176"/>
        <end position="200"/>
    </location>
</feature>
<dbReference type="SUPFAM" id="SSF141868">
    <property type="entry name" value="EAL domain-like"/>
    <property type="match status" value="1"/>
</dbReference>
<dbReference type="FunFam" id="3.20.20.450:FF:000001">
    <property type="entry name" value="Cyclic di-GMP phosphodiesterase yahA"/>
    <property type="match status" value="1"/>
</dbReference>
<dbReference type="NCBIfam" id="TIGR00254">
    <property type="entry name" value="GGDEF"/>
    <property type="match status" value="1"/>
</dbReference>
<feature type="transmembrane region" description="Helical" evidence="1">
    <location>
        <begin position="12"/>
        <end position="33"/>
    </location>
</feature>
<keyword evidence="5" id="KW-1185">Reference proteome</keyword>
<keyword evidence="1" id="KW-0812">Transmembrane</keyword>